<organism evidence="2 3">
    <name type="scientific">Faecalibacter bovis</name>
    <dbReference type="NCBI Taxonomy" id="2898187"/>
    <lineage>
        <taxon>Bacteria</taxon>
        <taxon>Pseudomonadati</taxon>
        <taxon>Bacteroidota</taxon>
        <taxon>Flavobacteriia</taxon>
        <taxon>Flavobacteriales</taxon>
        <taxon>Weeksellaceae</taxon>
        <taxon>Faecalibacter</taxon>
    </lineage>
</organism>
<dbReference type="EMBL" id="CP072842">
    <property type="protein sequence ID" value="QTV04821.1"/>
    <property type="molecule type" value="Genomic_DNA"/>
</dbReference>
<dbReference type="RefSeq" id="WP_230475441.1">
    <property type="nucleotide sequence ID" value="NZ_CP072842.1"/>
</dbReference>
<evidence type="ECO:0000256" key="1">
    <source>
        <dbReference type="SAM" id="Phobius"/>
    </source>
</evidence>
<proteinExistence type="predicted"/>
<reference evidence="3" key="2">
    <citation type="submission" date="2021-04" db="EMBL/GenBank/DDBJ databases">
        <title>Taxonomy of Flavobacteriaceae bacterium ZY171143.</title>
        <authorList>
            <person name="Li F."/>
        </authorList>
    </citation>
    <scope>NUCLEOTIDE SEQUENCE [LARGE SCALE GENOMIC DNA]</scope>
    <source>
        <strain evidence="3">ZY171143</strain>
    </source>
</reference>
<feature type="transmembrane region" description="Helical" evidence="1">
    <location>
        <begin position="39"/>
        <end position="57"/>
    </location>
</feature>
<evidence type="ECO:0000313" key="3">
    <source>
        <dbReference type="Proteomes" id="UP000672011"/>
    </source>
</evidence>
<keyword evidence="3" id="KW-1185">Reference proteome</keyword>
<dbReference type="Proteomes" id="UP000672011">
    <property type="component" value="Chromosome"/>
</dbReference>
<keyword evidence="1" id="KW-0812">Transmembrane</keyword>
<gene>
    <name evidence="2" type="ORF">J9309_08415</name>
</gene>
<keyword evidence="1" id="KW-1133">Transmembrane helix</keyword>
<accession>A0ABX7XA97</accession>
<keyword evidence="1" id="KW-0472">Membrane</keyword>
<feature type="transmembrane region" description="Helical" evidence="1">
    <location>
        <begin position="95"/>
        <end position="111"/>
    </location>
</feature>
<evidence type="ECO:0000313" key="2">
    <source>
        <dbReference type="EMBL" id="QTV04821.1"/>
    </source>
</evidence>
<feature type="transmembrane region" description="Helical" evidence="1">
    <location>
        <begin position="69"/>
        <end position="89"/>
    </location>
</feature>
<name>A0ABX7XA97_9FLAO</name>
<protein>
    <submittedName>
        <fullName evidence="2">Uncharacterized protein</fullName>
    </submittedName>
</protein>
<reference evidence="2 3" key="1">
    <citation type="journal article" date="2021" name="Int. J. Syst. Evol. Microbiol.">
        <title>Faecalibacter bovis sp. nov., isolated from cow faeces.</title>
        <authorList>
            <person name="Li F."/>
            <person name="Zhao W."/>
            <person name="Hong Q."/>
            <person name="Shao Q."/>
            <person name="Song J."/>
            <person name="Yang S."/>
        </authorList>
    </citation>
    <scope>NUCLEOTIDE SEQUENCE [LARGE SCALE GENOMIC DNA]</scope>
    <source>
        <strain evidence="2 3">ZY171143</strain>
    </source>
</reference>
<sequence length="124" mass="14546">MQTNKPYLVPYSIVLTFISIFSVVIFFQHKLTVEEDIHPAIITYFLIKAFLIFANWVQPFKYFNFNPILFKALINLGIAILLAFLYLKLYQVDSLIFIDCGLCLITVFSLMKMQQRKNAAQNYF</sequence>
<feature type="transmembrane region" description="Helical" evidence="1">
    <location>
        <begin position="7"/>
        <end position="27"/>
    </location>
</feature>